<sequence length="57" mass="6276">MKYVFFISVLTLIVAVSLIGVTTAYPSAKAPAMKYPAPAACVIMDGRIMCPNFYWWG</sequence>
<reference evidence="2" key="1">
    <citation type="submission" date="2020-05" db="UniProtKB">
        <authorList>
            <consortium name="EnsemblMetazoa"/>
        </authorList>
    </citation>
    <scope>IDENTIFICATION</scope>
    <source>
        <strain evidence="2">FUMOZ</strain>
    </source>
</reference>
<evidence type="ECO:0000256" key="1">
    <source>
        <dbReference type="SAM" id="SignalP"/>
    </source>
</evidence>
<name>A0A182S0Z1_ANOFN</name>
<proteinExistence type="predicted"/>
<feature type="chain" id="PRO_5021367876" evidence="1">
    <location>
        <begin position="25"/>
        <end position="57"/>
    </location>
</feature>
<dbReference type="EnsemblMetazoa" id="AFUN014159-RA">
    <property type="protein sequence ID" value="AFUN014159-PA"/>
    <property type="gene ID" value="AFUN014159"/>
</dbReference>
<dbReference type="AlphaFoldDB" id="A0A182S0Z1"/>
<protein>
    <submittedName>
        <fullName evidence="2">Uncharacterized protein</fullName>
    </submittedName>
</protein>
<feature type="signal peptide" evidence="1">
    <location>
        <begin position="1"/>
        <end position="24"/>
    </location>
</feature>
<evidence type="ECO:0000313" key="2">
    <source>
        <dbReference type="EnsemblMetazoa" id="AFUN014159-PA"/>
    </source>
</evidence>
<organism evidence="2">
    <name type="scientific">Anopheles funestus</name>
    <name type="common">African malaria mosquito</name>
    <dbReference type="NCBI Taxonomy" id="62324"/>
    <lineage>
        <taxon>Eukaryota</taxon>
        <taxon>Metazoa</taxon>
        <taxon>Ecdysozoa</taxon>
        <taxon>Arthropoda</taxon>
        <taxon>Hexapoda</taxon>
        <taxon>Insecta</taxon>
        <taxon>Pterygota</taxon>
        <taxon>Neoptera</taxon>
        <taxon>Endopterygota</taxon>
        <taxon>Diptera</taxon>
        <taxon>Nematocera</taxon>
        <taxon>Culicoidea</taxon>
        <taxon>Culicidae</taxon>
        <taxon>Anophelinae</taxon>
        <taxon>Anopheles</taxon>
    </lineage>
</organism>
<accession>A0A182S0Z1</accession>
<keyword evidence="1" id="KW-0732">Signal</keyword>
<dbReference type="VEuPathDB" id="VectorBase:AFUN014159"/>